<dbReference type="EMBL" id="MU826855">
    <property type="protein sequence ID" value="KAJ7370853.1"/>
    <property type="molecule type" value="Genomic_DNA"/>
</dbReference>
<proteinExistence type="predicted"/>
<dbReference type="Proteomes" id="UP001163046">
    <property type="component" value="Unassembled WGS sequence"/>
</dbReference>
<name>A0A9W9YZE4_9CNID</name>
<keyword evidence="2" id="KW-1185">Reference proteome</keyword>
<comment type="caution">
    <text evidence="1">The sequence shown here is derived from an EMBL/GenBank/DDBJ whole genome shotgun (WGS) entry which is preliminary data.</text>
</comment>
<reference evidence="1" key="1">
    <citation type="submission" date="2023-01" db="EMBL/GenBank/DDBJ databases">
        <title>Genome assembly of the deep-sea coral Lophelia pertusa.</title>
        <authorList>
            <person name="Herrera S."/>
            <person name="Cordes E."/>
        </authorList>
    </citation>
    <scope>NUCLEOTIDE SEQUENCE</scope>
    <source>
        <strain evidence="1">USNM1676648</strain>
        <tissue evidence="1">Polyp</tissue>
    </source>
</reference>
<gene>
    <name evidence="1" type="ORF">OS493_029397</name>
</gene>
<evidence type="ECO:0000313" key="1">
    <source>
        <dbReference type="EMBL" id="KAJ7370853.1"/>
    </source>
</evidence>
<accession>A0A9W9YZE4</accession>
<organism evidence="1 2">
    <name type="scientific">Desmophyllum pertusum</name>
    <dbReference type="NCBI Taxonomy" id="174260"/>
    <lineage>
        <taxon>Eukaryota</taxon>
        <taxon>Metazoa</taxon>
        <taxon>Cnidaria</taxon>
        <taxon>Anthozoa</taxon>
        <taxon>Hexacorallia</taxon>
        <taxon>Scleractinia</taxon>
        <taxon>Caryophylliina</taxon>
        <taxon>Caryophylliidae</taxon>
        <taxon>Desmophyllum</taxon>
    </lineage>
</organism>
<evidence type="ECO:0000313" key="2">
    <source>
        <dbReference type="Proteomes" id="UP001163046"/>
    </source>
</evidence>
<protein>
    <submittedName>
        <fullName evidence="1">Uncharacterized protein</fullName>
    </submittedName>
</protein>
<dbReference type="AlphaFoldDB" id="A0A9W9YZE4"/>
<feature type="non-terminal residue" evidence="1">
    <location>
        <position position="69"/>
    </location>
</feature>
<sequence length="69" mass="7592">MAQWNTDGSHDVQYGWLDSRGCRMDGLMGTEGSHDVQSGWFNSRGCRMDGLMEQTVVTMCSLDDSTVAA</sequence>